<evidence type="ECO:0000256" key="1">
    <source>
        <dbReference type="SAM" id="MobiDB-lite"/>
    </source>
</evidence>
<evidence type="ECO:0000313" key="2">
    <source>
        <dbReference type="EMBL" id="SNV64999.1"/>
    </source>
</evidence>
<proteinExistence type="predicted"/>
<dbReference type="AlphaFoldDB" id="A0A239Z0Z1"/>
<gene>
    <name evidence="2" type="ORF">SAMEA4535761_00910</name>
</gene>
<protein>
    <submittedName>
        <fullName evidence="2">Putative secreted protein</fullName>
    </submittedName>
</protein>
<sequence>MHLRRAFALVVASSVGVVSGCAGGGAPEIVVVTSTQWVDPDSSEVVESAEVAEPGGDTEAPADAEAPADTAENLPVVVDSNGDLLVTGNVEAWSTEQARKGRPTPSDEDPNNVYYVLVFDSPVNITANKAGSQVAQESPFARLGSVQHWDFGTSDNTNGWDEYVGKRVWLRVSPNHFSYSSDASLPFGSQLMLDDNAEVGIEVLNYPPLNNRTPDRTVGP</sequence>
<reference evidence="2 3" key="1">
    <citation type="submission" date="2017-06" db="EMBL/GenBank/DDBJ databases">
        <authorList>
            <consortium name="Pathogen Informatics"/>
        </authorList>
    </citation>
    <scope>NUCLEOTIDE SEQUENCE [LARGE SCALE GENOMIC DNA]</scope>
    <source>
        <strain evidence="2 3">NCTC13015</strain>
    </source>
</reference>
<dbReference type="OrthoDB" id="4426122at2"/>
<organism evidence="2 3">
    <name type="scientific">Corynebacterium imitans</name>
    <dbReference type="NCBI Taxonomy" id="156978"/>
    <lineage>
        <taxon>Bacteria</taxon>
        <taxon>Bacillati</taxon>
        <taxon>Actinomycetota</taxon>
        <taxon>Actinomycetes</taxon>
        <taxon>Mycobacteriales</taxon>
        <taxon>Corynebacteriaceae</taxon>
        <taxon>Corynebacterium</taxon>
    </lineage>
</organism>
<feature type="region of interest" description="Disordered" evidence="1">
    <location>
        <begin position="48"/>
        <end position="69"/>
    </location>
</feature>
<dbReference type="EMBL" id="LT906467">
    <property type="protein sequence ID" value="SNV64999.1"/>
    <property type="molecule type" value="Genomic_DNA"/>
</dbReference>
<accession>A0A239Z0Z1</accession>
<dbReference type="RefSeq" id="WP_141760598.1">
    <property type="nucleotide sequence ID" value="NZ_CP009211.1"/>
</dbReference>
<dbReference type="Proteomes" id="UP000215374">
    <property type="component" value="Chromosome 1"/>
</dbReference>
<dbReference type="PROSITE" id="PS51257">
    <property type="entry name" value="PROKAR_LIPOPROTEIN"/>
    <property type="match status" value="1"/>
</dbReference>
<evidence type="ECO:0000313" key="3">
    <source>
        <dbReference type="Proteomes" id="UP000215374"/>
    </source>
</evidence>
<name>A0A239Z0Z1_9CORY</name>